<proteinExistence type="evidence at transcript level"/>
<dbReference type="EMBL" id="BT147682">
    <property type="protein sequence ID" value="AFK47476.1"/>
    <property type="molecule type" value="mRNA"/>
</dbReference>
<dbReference type="GO" id="GO:0003677">
    <property type="term" value="F:DNA binding"/>
    <property type="evidence" value="ECO:0007669"/>
    <property type="project" value="InterPro"/>
</dbReference>
<protein>
    <recommendedName>
        <fullName evidence="2">DNA repair RAD52-like protein 2, chloroplastic</fullName>
    </recommendedName>
</protein>
<name>I3T4N4_LOTJA</name>
<dbReference type="InterPro" id="IPR037489">
    <property type="entry name" value="RAD52-like"/>
</dbReference>
<sequence>MALAVRPNTNAFSSKIISLSSYDRTKKGSLELGFVRRDFGVKGRIGTLSLKCSLERSSNSNSNDGKKGGVSNSNYVVPLDNSFPFSNSSCITRPLAEILRDLNKRIPDTIVKAHVPDDPSASTFIPWYHANRMLSFYAPGWCGEIRDVIFSDNGSVTVVYRLTVRGSDGEAYRESTGTISPNDGSTVDPVSAAEEVAFCKACARFGLGLYLYHEDQMTST</sequence>
<evidence type="ECO:0000313" key="1">
    <source>
        <dbReference type="EMBL" id="AFK47476.1"/>
    </source>
</evidence>
<dbReference type="PANTHER" id="PTHR34050">
    <property type="entry name" value="DNA REPAIR RAD52-LIKE PROTEIN 2, CHLOROPLASTIC"/>
    <property type="match status" value="1"/>
</dbReference>
<dbReference type="GO" id="GO:0000724">
    <property type="term" value="P:double-strand break repair via homologous recombination"/>
    <property type="evidence" value="ECO:0007669"/>
    <property type="project" value="InterPro"/>
</dbReference>
<evidence type="ECO:0008006" key="2">
    <source>
        <dbReference type="Google" id="ProtNLM"/>
    </source>
</evidence>
<reference evidence="1" key="1">
    <citation type="submission" date="2012-05" db="EMBL/GenBank/DDBJ databases">
        <authorList>
            <person name="Krishnakumar V."/>
            <person name="Cheung F."/>
            <person name="Xiao Y."/>
            <person name="Chan A."/>
            <person name="Moskal W.A."/>
            <person name="Town C.D."/>
        </authorList>
    </citation>
    <scope>NUCLEOTIDE SEQUENCE</scope>
</reference>
<organism evidence="1">
    <name type="scientific">Lotus japonicus</name>
    <name type="common">Lotus corniculatus var. japonicus</name>
    <dbReference type="NCBI Taxonomy" id="34305"/>
    <lineage>
        <taxon>Eukaryota</taxon>
        <taxon>Viridiplantae</taxon>
        <taxon>Streptophyta</taxon>
        <taxon>Embryophyta</taxon>
        <taxon>Tracheophyta</taxon>
        <taxon>Spermatophyta</taxon>
        <taxon>Magnoliopsida</taxon>
        <taxon>eudicotyledons</taxon>
        <taxon>Gunneridae</taxon>
        <taxon>Pentapetalae</taxon>
        <taxon>rosids</taxon>
        <taxon>fabids</taxon>
        <taxon>Fabales</taxon>
        <taxon>Fabaceae</taxon>
        <taxon>Papilionoideae</taxon>
        <taxon>50 kb inversion clade</taxon>
        <taxon>NPAAA clade</taxon>
        <taxon>Hologalegina</taxon>
        <taxon>robinioid clade</taxon>
        <taxon>Loteae</taxon>
        <taxon>Lotus</taxon>
    </lineage>
</organism>
<dbReference type="PANTHER" id="PTHR34050:SF3">
    <property type="entry name" value="DNA REPAIR RAD52-LIKE PROTEIN 2, CHLOROPLASTIC"/>
    <property type="match status" value="1"/>
</dbReference>
<dbReference type="GeneID" id="130718192"/>
<dbReference type="AlphaFoldDB" id="I3T4N4"/>
<dbReference type="RefSeq" id="XP_057424690.1">
    <property type="nucleotide sequence ID" value="XM_057568707.1"/>
</dbReference>
<accession>I3T4N4</accession>
<dbReference type="OrthoDB" id="1935514at2759"/>
<dbReference type="KEGG" id="lja:130718192"/>